<dbReference type="InterPro" id="IPR036977">
    <property type="entry name" value="DNA_primase_Znf_CHC2"/>
</dbReference>
<keyword evidence="4 12" id="KW-0548">Nucleotidyltransferase</keyword>
<dbReference type="InterPro" id="IPR037068">
    <property type="entry name" value="DNA_primase_core_N_sf"/>
</dbReference>
<dbReference type="InterPro" id="IPR019475">
    <property type="entry name" value="DNA_primase_DnaB-bd"/>
</dbReference>
<evidence type="ECO:0000256" key="8">
    <source>
        <dbReference type="ARBA" id="ARBA00022833"/>
    </source>
</evidence>
<evidence type="ECO:0000256" key="4">
    <source>
        <dbReference type="ARBA" id="ARBA00022695"/>
    </source>
</evidence>
<sequence length="562" mass="67898">MSISREIDEKINIVDLVSRYIPLKKAWVNYKASCPFHSEKTPSFVISPAKNIAYCFSCHNWWWPIKFLSEMEKISFSEAVHKLAKEAWVELKTDFYKERWDSSGDIFDIYKISAEFYHNDLYKSENRDKLEYLLNRWLTDETIKKFKLWYSGDPRTLFYKLKDKWFKDKEIIDSGVFVSSNRDKFFWRIVFPIFNYTWNVVAFTGRVLDNSLPKYLNSPSTKIFDKSSILFWLNLAKTEISKKDFVIVVEWQMDLISLNQAWFENSVAISWTALTLEQVKLLKRLTKKIYFCFDNDSAGINATFLSIENLVNEEVDIKVIDLAQFKDPDELIKSGEDFSFHIKKAYSLVEFYLKQAEKKYDISWVQWKKTLIKDLMKILKKMESKIEIDFYIREISRFLDIWTDILYAELRQTREKNFWVTKTFDKKWFWIYEQLCWYLTLYGYFDLFFENFYYNESEIEGGEFSHTLVRLLKAKNTYLEDESIDIDFIKTIELFIEEENIHLNKDKIYQKFKDLINILNKAIFEKEKRKLDEDLKKSPWDSSLFEKYSNLIREAKKHWIMR</sequence>
<keyword evidence="9" id="KW-0460">Magnesium</keyword>
<feature type="zinc finger region" description="CHC2-type" evidence="12">
    <location>
        <begin position="34"/>
        <end position="58"/>
    </location>
</feature>
<keyword evidence="5 12" id="KW-0235">DNA replication</keyword>
<proteinExistence type="inferred from homology"/>
<dbReference type="PANTHER" id="PTHR30313:SF2">
    <property type="entry name" value="DNA PRIMASE"/>
    <property type="match status" value="1"/>
</dbReference>
<dbReference type="Pfam" id="PF01807">
    <property type="entry name" value="Zn_ribbon_DnaG"/>
    <property type="match status" value="1"/>
</dbReference>
<dbReference type="AlphaFoldDB" id="K2FTP7"/>
<dbReference type="SMART" id="SM00493">
    <property type="entry name" value="TOPRIM"/>
    <property type="match status" value="1"/>
</dbReference>
<dbReference type="InterPro" id="IPR002694">
    <property type="entry name" value="Znf_CHC2"/>
</dbReference>
<dbReference type="GO" id="GO:0003677">
    <property type="term" value="F:DNA binding"/>
    <property type="evidence" value="ECO:0007669"/>
    <property type="project" value="UniProtKB-KW"/>
</dbReference>
<dbReference type="InterPro" id="IPR050219">
    <property type="entry name" value="DnaG_primase"/>
</dbReference>
<dbReference type="GO" id="GO:0003899">
    <property type="term" value="F:DNA-directed RNA polymerase activity"/>
    <property type="evidence" value="ECO:0007669"/>
    <property type="project" value="UniProtKB-UniRule"/>
</dbReference>
<keyword evidence="10 12" id="KW-0238">DNA-binding</keyword>
<reference evidence="14" key="1">
    <citation type="journal article" date="2012" name="Science">
        <title>Fermentation, hydrogen, and sulfur metabolism in multiple uncultivated bacterial phyla.</title>
        <authorList>
            <person name="Wrighton K.C."/>
            <person name="Thomas B.C."/>
            <person name="Sharon I."/>
            <person name="Miller C.S."/>
            <person name="Castelle C.J."/>
            <person name="VerBerkmoes N.C."/>
            <person name="Wilkins M.J."/>
            <person name="Hettich R.L."/>
            <person name="Lipton M.S."/>
            <person name="Williams K.H."/>
            <person name="Long P.E."/>
            <person name="Banfield J.F."/>
        </authorList>
    </citation>
    <scope>NUCLEOTIDE SEQUENCE [LARGE SCALE GENOMIC DNA]</scope>
</reference>
<dbReference type="InterPro" id="IPR034151">
    <property type="entry name" value="TOPRIM_DnaG_bac"/>
</dbReference>
<dbReference type="EMBL" id="AMFJ01000860">
    <property type="protein sequence ID" value="EKE26288.1"/>
    <property type="molecule type" value="Genomic_DNA"/>
</dbReference>
<dbReference type="GO" id="GO:0006269">
    <property type="term" value="P:DNA replication, synthesis of primer"/>
    <property type="evidence" value="ECO:0007669"/>
    <property type="project" value="UniProtKB-UniRule"/>
</dbReference>
<organism evidence="14">
    <name type="scientific">uncultured bacterium</name>
    <name type="common">gcode 4</name>
    <dbReference type="NCBI Taxonomy" id="1234023"/>
    <lineage>
        <taxon>Bacteria</taxon>
        <taxon>environmental samples</taxon>
    </lineage>
</organism>
<evidence type="ECO:0000259" key="13">
    <source>
        <dbReference type="PROSITE" id="PS50880"/>
    </source>
</evidence>
<comment type="similarity">
    <text evidence="12">Belongs to the DnaG primase family.</text>
</comment>
<dbReference type="GO" id="GO:1990077">
    <property type="term" value="C:primosome complex"/>
    <property type="evidence" value="ECO:0007669"/>
    <property type="project" value="UniProtKB-KW"/>
</dbReference>
<comment type="function">
    <text evidence="12">RNA polymerase that catalyzes the synthesis of short RNA molecules used as primers for DNA polymerase during DNA replication.</text>
</comment>
<dbReference type="GO" id="GO:0008270">
    <property type="term" value="F:zinc ion binding"/>
    <property type="evidence" value="ECO:0007669"/>
    <property type="project" value="UniProtKB-UniRule"/>
</dbReference>
<dbReference type="SUPFAM" id="SSF56731">
    <property type="entry name" value="DNA primase core"/>
    <property type="match status" value="1"/>
</dbReference>
<comment type="cofactor">
    <cofactor evidence="12">
        <name>Zn(2+)</name>
        <dbReference type="ChEBI" id="CHEBI:29105"/>
    </cofactor>
    <text evidence="12">Binds 1 zinc ion per monomer.</text>
</comment>
<dbReference type="PANTHER" id="PTHR30313">
    <property type="entry name" value="DNA PRIMASE"/>
    <property type="match status" value="1"/>
</dbReference>
<dbReference type="HAMAP" id="MF_00974">
    <property type="entry name" value="DNA_primase_DnaG"/>
    <property type="match status" value="1"/>
</dbReference>
<comment type="domain">
    <text evidence="12">Contains an N-terminal zinc-binding domain, a central core domain that contains the primase activity, and a C-terminal DnaB-binding domain.</text>
</comment>
<keyword evidence="3 12" id="KW-0808">Transferase</keyword>
<dbReference type="Gene3D" id="3.90.580.10">
    <property type="entry name" value="Zinc finger, CHC2-type domain"/>
    <property type="match status" value="1"/>
</dbReference>
<evidence type="ECO:0000313" key="14">
    <source>
        <dbReference type="EMBL" id="EKE26288.1"/>
    </source>
</evidence>
<comment type="subunit">
    <text evidence="12">Monomer. Interacts with DnaB.</text>
</comment>
<keyword evidence="8 12" id="KW-0862">Zinc</keyword>
<dbReference type="InterPro" id="IPR030846">
    <property type="entry name" value="DnaG_bac"/>
</dbReference>
<protein>
    <recommendedName>
        <fullName evidence="12">DNA primase</fullName>
        <ecNumber evidence="12">2.7.7.101</ecNumber>
    </recommendedName>
</protein>
<dbReference type="Pfam" id="PF10410">
    <property type="entry name" value="DnaB_bind"/>
    <property type="match status" value="1"/>
</dbReference>
<evidence type="ECO:0000256" key="3">
    <source>
        <dbReference type="ARBA" id="ARBA00022679"/>
    </source>
</evidence>
<name>K2FTP7_9BACT</name>
<dbReference type="InterPro" id="IPR006171">
    <property type="entry name" value="TOPRIM_dom"/>
</dbReference>
<dbReference type="Pfam" id="PF13155">
    <property type="entry name" value="Toprim_2"/>
    <property type="match status" value="1"/>
</dbReference>
<evidence type="ECO:0000256" key="1">
    <source>
        <dbReference type="ARBA" id="ARBA00022478"/>
    </source>
</evidence>
<evidence type="ECO:0000256" key="2">
    <source>
        <dbReference type="ARBA" id="ARBA00022515"/>
    </source>
</evidence>
<dbReference type="GO" id="GO:0005737">
    <property type="term" value="C:cytoplasm"/>
    <property type="evidence" value="ECO:0007669"/>
    <property type="project" value="TreeGrafter"/>
</dbReference>
<dbReference type="Pfam" id="PF08275">
    <property type="entry name" value="DNAG_N"/>
    <property type="match status" value="1"/>
</dbReference>
<keyword evidence="6 12" id="KW-0479">Metal-binding</keyword>
<feature type="domain" description="Toprim" evidence="13">
    <location>
        <begin position="244"/>
        <end position="327"/>
    </location>
</feature>
<accession>K2FTP7</accession>
<evidence type="ECO:0000256" key="5">
    <source>
        <dbReference type="ARBA" id="ARBA00022705"/>
    </source>
</evidence>
<evidence type="ECO:0000256" key="7">
    <source>
        <dbReference type="ARBA" id="ARBA00022771"/>
    </source>
</evidence>
<keyword evidence="1 12" id="KW-0240">DNA-directed RNA polymerase</keyword>
<dbReference type="InterPro" id="IPR006295">
    <property type="entry name" value="DNA_primase_DnaG"/>
</dbReference>
<evidence type="ECO:0000256" key="9">
    <source>
        <dbReference type="ARBA" id="ARBA00022842"/>
    </source>
</evidence>
<gene>
    <name evidence="12 14" type="primary">dnaG</name>
    <name evidence="14" type="ORF">ACD_4C00344G0008</name>
</gene>
<evidence type="ECO:0000256" key="6">
    <source>
        <dbReference type="ARBA" id="ARBA00022723"/>
    </source>
</evidence>
<dbReference type="EC" id="2.7.7.101" evidence="12"/>
<dbReference type="InterPro" id="IPR013264">
    <property type="entry name" value="DNAG_N"/>
</dbReference>
<keyword evidence="11 12" id="KW-0804">Transcription</keyword>
<dbReference type="GO" id="GO:0000428">
    <property type="term" value="C:DNA-directed RNA polymerase complex"/>
    <property type="evidence" value="ECO:0007669"/>
    <property type="project" value="UniProtKB-KW"/>
</dbReference>
<comment type="caution">
    <text evidence="14">The sequence shown here is derived from an EMBL/GenBank/DDBJ whole genome shotgun (WGS) entry which is preliminary data.</text>
</comment>
<keyword evidence="7 12" id="KW-0863">Zinc-finger</keyword>
<keyword evidence="2 12" id="KW-0639">Primosome</keyword>
<evidence type="ECO:0000256" key="10">
    <source>
        <dbReference type="ARBA" id="ARBA00023125"/>
    </source>
</evidence>
<dbReference type="SUPFAM" id="SSF57783">
    <property type="entry name" value="Zinc beta-ribbon"/>
    <property type="match status" value="1"/>
</dbReference>
<dbReference type="Gene3D" id="3.90.980.10">
    <property type="entry name" value="DNA primase, catalytic core, N-terminal domain"/>
    <property type="match status" value="1"/>
</dbReference>
<dbReference type="Gene3D" id="3.40.1360.10">
    <property type="match status" value="1"/>
</dbReference>
<dbReference type="CDD" id="cd03364">
    <property type="entry name" value="TOPRIM_DnaG_primases"/>
    <property type="match status" value="1"/>
</dbReference>
<dbReference type="SMART" id="SM00400">
    <property type="entry name" value="ZnF_CHCC"/>
    <property type="match status" value="1"/>
</dbReference>
<evidence type="ECO:0000256" key="11">
    <source>
        <dbReference type="ARBA" id="ARBA00023163"/>
    </source>
</evidence>
<evidence type="ECO:0000256" key="12">
    <source>
        <dbReference type="HAMAP-Rule" id="MF_00974"/>
    </source>
</evidence>
<dbReference type="NCBIfam" id="TIGR01391">
    <property type="entry name" value="dnaG"/>
    <property type="match status" value="1"/>
</dbReference>
<dbReference type="PROSITE" id="PS50880">
    <property type="entry name" value="TOPRIM"/>
    <property type="match status" value="1"/>
</dbReference>
<comment type="catalytic activity">
    <reaction evidence="12">
        <text>ssDNA + n NTP = ssDNA/pppN(pN)n-1 hybrid + (n-1) diphosphate.</text>
        <dbReference type="EC" id="2.7.7.101"/>
    </reaction>
</comment>